<dbReference type="CDD" id="cd03384">
    <property type="entry name" value="PAP2_wunen"/>
    <property type="match status" value="1"/>
</dbReference>
<dbReference type="InterPro" id="IPR000326">
    <property type="entry name" value="PAP2/HPO"/>
</dbReference>
<comment type="caution">
    <text evidence="8">The sequence shown here is derived from an EMBL/GenBank/DDBJ whole genome shotgun (WGS) entry which is preliminary data.</text>
</comment>
<dbReference type="OrthoDB" id="8907274at2759"/>
<name>A0A9J6CAJ7_POLVA</name>
<dbReference type="GO" id="GO:0007165">
    <property type="term" value="P:signal transduction"/>
    <property type="evidence" value="ECO:0007669"/>
    <property type="project" value="TreeGrafter"/>
</dbReference>
<organism evidence="8 9">
    <name type="scientific">Polypedilum vanderplanki</name>
    <name type="common">Sleeping chironomid midge</name>
    <dbReference type="NCBI Taxonomy" id="319348"/>
    <lineage>
        <taxon>Eukaryota</taxon>
        <taxon>Metazoa</taxon>
        <taxon>Ecdysozoa</taxon>
        <taxon>Arthropoda</taxon>
        <taxon>Hexapoda</taxon>
        <taxon>Insecta</taxon>
        <taxon>Pterygota</taxon>
        <taxon>Neoptera</taxon>
        <taxon>Endopterygota</taxon>
        <taxon>Diptera</taxon>
        <taxon>Nematocera</taxon>
        <taxon>Chironomoidea</taxon>
        <taxon>Chironomidae</taxon>
        <taxon>Chironominae</taxon>
        <taxon>Polypedilum</taxon>
        <taxon>Polypedilum</taxon>
    </lineage>
</organism>
<keyword evidence="9" id="KW-1185">Reference proteome</keyword>
<keyword evidence="3 6" id="KW-0812">Transmembrane</keyword>
<feature type="transmembrane region" description="Helical" evidence="6">
    <location>
        <begin position="292"/>
        <end position="314"/>
    </location>
</feature>
<dbReference type="Proteomes" id="UP001107558">
    <property type="component" value="Chromosome 2"/>
</dbReference>
<reference evidence="8" key="1">
    <citation type="submission" date="2021-03" db="EMBL/GenBank/DDBJ databases">
        <title>Chromosome level genome of the anhydrobiotic midge Polypedilum vanderplanki.</title>
        <authorList>
            <person name="Yoshida Y."/>
            <person name="Kikawada T."/>
            <person name="Gusev O."/>
        </authorList>
    </citation>
    <scope>NUCLEOTIDE SEQUENCE</scope>
    <source>
        <strain evidence="8">NIAS01</strain>
        <tissue evidence="8">Whole body or cell culture</tissue>
    </source>
</reference>
<dbReference type="InterPro" id="IPR043216">
    <property type="entry name" value="PAP-like"/>
</dbReference>
<dbReference type="InterPro" id="IPR036938">
    <property type="entry name" value="PAP2/HPO_sf"/>
</dbReference>
<feature type="transmembrane region" description="Helical" evidence="6">
    <location>
        <begin position="261"/>
        <end position="280"/>
    </location>
</feature>
<dbReference type="PANTHER" id="PTHR10165">
    <property type="entry name" value="LIPID PHOSPHATE PHOSPHATASE"/>
    <property type="match status" value="1"/>
</dbReference>
<dbReference type="SUPFAM" id="SSF48317">
    <property type="entry name" value="Acid phosphatase/Vanadium-dependent haloperoxidase"/>
    <property type="match status" value="1"/>
</dbReference>
<evidence type="ECO:0000313" key="8">
    <source>
        <dbReference type="EMBL" id="KAG5679161.1"/>
    </source>
</evidence>
<sequence>MRLFFKNNLLFMTNRPNRSIQAIQEEATENSPLNNRPVSTIDNSNKFTMDAETKRILTKIAIDVILLGSVGFPVLAYFLFGVPYERGFFCDDQSLMYPFHDSTVTSAMLYSFGFGIPTICILIIEYLRWRLNMEPERELKLFGRSIPVWVINAYRFIGILLFGAACSQLITDIAKYTIGRLRPHFLSVCQPIMPDGTNCSDIINHNKYIIDFTCSNENASKRKLKEMRLSFLSGHSSFSMYTMVYAALYIHSRMEWKGSKLFKHFLQFIFIALAWYTALSRVSNYKHHWSDVMAGSIQGLFVSLLIVFGVSGLFKNKFKIVEQPKGSRYELNSHSTRSN</sequence>
<dbReference type="EMBL" id="JADBJN010000002">
    <property type="protein sequence ID" value="KAG5679161.1"/>
    <property type="molecule type" value="Genomic_DNA"/>
</dbReference>
<keyword evidence="4 6" id="KW-1133">Transmembrane helix</keyword>
<feature type="transmembrane region" description="Helical" evidence="6">
    <location>
        <begin position="64"/>
        <end position="84"/>
    </location>
</feature>
<feature type="transmembrane region" description="Helical" evidence="6">
    <location>
        <begin position="104"/>
        <end position="127"/>
    </location>
</feature>
<feature type="transmembrane region" description="Helical" evidence="6">
    <location>
        <begin position="229"/>
        <end position="249"/>
    </location>
</feature>
<evidence type="ECO:0000256" key="3">
    <source>
        <dbReference type="ARBA" id="ARBA00022692"/>
    </source>
</evidence>
<evidence type="ECO:0000256" key="6">
    <source>
        <dbReference type="SAM" id="Phobius"/>
    </source>
</evidence>
<comment type="subcellular location">
    <subcellularLocation>
        <location evidence="1">Membrane</location>
        <topology evidence="1">Multi-pass membrane protein</topology>
    </subcellularLocation>
</comment>
<dbReference type="GO" id="GO:0008195">
    <property type="term" value="F:phosphatidate phosphatase activity"/>
    <property type="evidence" value="ECO:0007669"/>
    <property type="project" value="TreeGrafter"/>
</dbReference>
<keyword evidence="5 6" id="KW-0472">Membrane</keyword>
<dbReference type="PANTHER" id="PTHR10165:SF197">
    <property type="entry name" value="FI04477P-RELATED"/>
    <property type="match status" value="1"/>
</dbReference>
<dbReference type="SMART" id="SM00014">
    <property type="entry name" value="acidPPc"/>
    <property type="match status" value="1"/>
</dbReference>
<evidence type="ECO:0000256" key="2">
    <source>
        <dbReference type="ARBA" id="ARBA00008816"/>
    </source>
</evidence>
<evidence type="ECO:0000256" key="1">
    <source>
        <dbReference type="ARBA" id="ARBA00004141"/>
    </source>
</evidence>
<evidence type="ECO:0000256" key="5">
    <source>
        <dbReference type="ARBA" id="ARBA00023136"/>
    </source>
</evidence>
<dbReference type="GO" id="GO:0005886">
    <property type="term" value="C:plasma membrane"/>
    <property type="evidence" value="ECO:0007669"/>
    <property type="project" value="TreeGrafter"/>
</dbReference>
<evidence type="ECO:0000256" key="4">
    <source>
        <dbReference type="ARBA" id="ARBA00022989"/>
    </source>
</evidence>
<dbReference type="Gene3D" id="1.20.144.10">
    <property type="entry name" value="Phosphatidic acid phosphatase type 2/haloperoxidase"/>
    <property type="match status" value="1"/>
</dbReference>
<feature type="domain" description="Phosphatidic acid phosphatase type 2/haloperoxidase" evidence="7">
    <location>
        <begin position="157"/>
        <end position="307"/>
    </location>
</feature>
<proteinExistence type="inferred from homology"/>
<dbReference type="GO" id="GO:0046839">
    <property type="term" value="P:phospholipid dephosphorylation"/>
    <property type="evidence" value="ECO:0007669"/>
    <property type="project" value="TreeGrafter"/>
</dbReference>
<protein>
    <recommendedName>
        <fullName evidence="7">Phosphatidic acid phosphatase type 2/haloperoxidase domain-containing protein</fullName>
    </recommendedName>
</protein>
<accession>A0A9J6CAJ7</accession>
<dbReference type="Pfam" id="PF01569">
    <property type="entry name" value="PAP2"/>
    <property type="match status" value="1"/>
</dbReference>
<dbReference type="GO" id="GO:0006644">
    <property type="term" value="P:phospholipid metabolic process"/>
    <property type="evidence" value="ECO:0007669"/>
    <property type="project" value="InterPro"/>
</dbReference>
<evidence type="ECO:0000313" key="9">
    <source>
        <dbReference type="Proteomes" id="UP001107558"/>
    </source>
</evidence>
<dbReference type="AlphaFoldDB" id="A0A9J6CAJ7"/>
<gene>
    <name evidence="8" type="ORF">PVAND_008751</name>
</gene>
<comment type="similarity">
    <text evidence="2">Belongs to the PA-phosphatase related phosphoesterase family.</text>
</comment>
<evidence type="ECO:0000259" key="7">
    <source>
        <dbReference type="SMART" id="SM00014"/>
    </source>
</evidence>